<gene>
    <name evidence="2" type="primary">Dper\GL25185</name>
    <name evidence="2" type="ORF">Dper_GL25185</name>
</gene>
<dbReference type="KEGG" id="dpe:6596147"/>
<dbReference type="AlphaFoldDB" id="B4GRD0"/>
<feature type="region of interest" description="Disordered" evidence="1">
    <location>
        <begin position="1"/>
        <end position="41"/>
    </location>
</feature>
<feature type="compositionally biased region" description="Polar residues" evidence="1">
    <location>
        <begin position="1"/>
        <end position="17"/>
    </location>
</feature>
<dbReference type="HOGENOM" id="CLU_1961898_0_0_1"/>
<evidence type="ECO:0000313" key="3">
    <source>
        <dbReference type="Proteomes" id="UP000008744"/>
    </source>
</evidence>
<evidence type="ECO:0000313" key="2">
    <source>
        <dbReference type="EMBL" id="EDW40315.1"/>
    </source>
</evidence>
<sequence>MDQSNMVENSLSKSLTKISGPKGQSGVREKESPKDPKGDAFSLCGKPSFIICKGRRIPDLIEVPSPPDLRQMQAGEGAILKIQSIVKRQSRIMSLVDWILFRKKEVSHGEGEDLETDDSTGNDEISNL</sequence>
<name>B4GRD0_DROPE</name>
<organism evidence="3">
    <name type="scientific">Drosophila persimilis</name>
    <name type="common">Fruit fly</name>
    <dbReference type="NCBI Taxonomy" id="7234"/>
    <lineage>
        <taxon>Eukaryota</taxon>
        <taxon>Metazoa</taxon>
        <taxon>Ecdysozoa</taxon>
        <taxon>Arthropoda</taxon>
        <taxon>Hexapoda</taxon>
        <taxon>Insecta</taxon>
        <taxon>Pterygota</taxon>
        <taxon>Neoptera</taxon>
        <taxon>Endopterygota</taxon>
        <taxon>Diptera</taxon>
        <taxon>Brachycera</taxon>
        <taxon>Muscomorpha</taxon>
        <taxon>Ephydroidea</taxon>
        <taxon>Drosophilidae</taxon>
        <taxon>Drosophila</taxon>
        <taxon>Sophophora</taxon>
    </lineage>
</organism>
<protein>
    <submittedName>
        <fullName evidence="2">GL25185</fullName>
    </submittedName>
</protein>
<keyword evidence="3" id="KW-1185">Reference proteome</keyword>
<dbReference type="Proteomes" id="UP000008744">
    <property type="component" value="Unassembled WGS sequence"/>
</dbReference>
<dbReference type="EMBL" id="CH479188">
    <property type="protein sequence ID" value="EDW40315.1"/>
    <property type="molecule type" value="Genomic_DNA"/>
</dbReference>
<dbReference type="OMA" id="CKGRRIP"/>
<feature type="region of interest" description="Disordered" evidence="1">
    <location>
        <begin position="107"/>
        <end position="128"/>
    </location>
</feature>
<evidence type="ECO:0000256" key="1">
    <source>
        <dbReference type="SAM" id="MobiDB-lite"/>
    </source>
</evidence>
<dbReference type="OrthoDB" id="7868977at2759"/>
<proteinExistence type="predicted"/>
<accession>B4GRD0</accession>
<feature type="compositionally biased region" description="Basic and acidic residues" evidence="1">
    <location>
        <begin position="27"/>
        <end position="38"/>
    </location>
</feature>
<feature type="compositionally biased region" description="Acidic residues" evidence="1">
    <location>
        <begin position="112"/>
        <end position="121"/>
    </location>
</feature>
<reference evidence="2 3" key="1">
    <citation type="journal article" date="2007" name="Nature">
        <title>Evolution of genes and genomes on the Drosophila phylogeny.</title>
        <authorList>
            <consortium name="Drosophila 12 Genomes Consortium"/>
            <person name="Clark A.G."/>
            <person name="Eisen M.B."/>
            <person name="Smith D.R."/>
            <person name="Bergman C.M."/>
            <person name="Oliver B."/>
            <person name="Markow T.A."/>
            <person name="Kaufman T.C."/>
            <person name="Kellis M."/>
            <person name="Gelbart W."/>
            <person name="Iyer V.N."/>
            <person name="Pollard D.A."/>
            <person name="Sackton T.B."/>
            <person name="Larracuente A.M."/>
            <person name="Singh N.D."/>
            <person name="Abad J.P."/>
            <person name="Abt D.N."/>
            <person name="Adryan B."/>
            <person name="Aguade M."/>
            <person name="Akashi H."/>
            <person name="Anderson W.W."/>
            <person name="Aquadro C.F."/>
            <person name="Ardell D.H."/>
            <person name="Arguello R."/>
            <person name="Artieri C.G."/>
            <person name="Barbash D.A."/>
            <person name="Barker D."/>
            <person name="Barsanti P."/>
            <person name="Batterham P."/>
            <person name="Batzoglou S."/>
            <person name="Begun D."/>
            <person name="Bhutkar A."/>
            <person name="Blanco E."/>
            <person name="Bosak S.A."/>
            <person name="Bradley R.K."/>
            <person name="Brand A.D."/>
            <person name="Brent M.R."/>
            <person name="Brooks A.N."/>
            <person name="Brown R.H."/>
            <person name="Butlin R.K."/>
            <person name="Caggese C."/>
            <person name="Calvi B.R."/>
            <person name="Bernardo de Carvalho A."/>
            <person name="Caspi A."/>
            <person name="Castrezana S."/>
            <person name="Celniker S.E."/>
            <person name="Chang J.L."/>
            <person name="Chapple C."/>
            <person name="Chatterji S."/>
            <person name="Chinwalla A."/>
            <person name="Civetta A."/>
            <person name="Clifton S.W."/>
            <person name="Comeron J.M."/>
            <person name="Costello J.C."/>
            <person name="Coyne J.A."/>
            <person name="Daub J."/>
            <person name="David R.G."/>
            <person name="Delcher A.L."/>
            <person name="Delehaunty K."/>
            <person name="Do C.B."/>
            <person name="Ebling H."/>
            <person name="Edwards K."/>
            <person name="Eickbush T."/>
            <person name="Evans J.D."/>
            <person name="Filipski A."/>
            <person name="Findeiss S."/>
            <person name="Freyhult E."/>
            <person name="Fulton L."/>
            <person name="Fulton R."/>
            <person name="Garcia A.C."/>
            <person name="Gardiner A."/>
            <person name="Garfield D.A."/>
            <person name="Garvin B.E."/>
            <person name="Gibson G."/>
            <person name="Gilbert D."/>
            <person name="Gnerre S."/>
            <person name="Godfrey J."/>
            <person name="Good R."/>
            <person name="Gotea V."/>
            <person name="Gravely B."/>
            <person name="Greenberg A.J."/>
            <person name="Griffiths-Jones S."/>
            <person name="Gross S."/>
            <person name="Guigo R."/>
            <person name="Gustafson E.A."/>
            <person name="Haerty W."/>
            <person name="Hahn M.W."/>
            <person name="Halligan D.L."/>
            <person name="Halpern A.L."/>
            <person name="Halter G.M."/>
            <person name="Han M.V."/>
            <person name="Heger A."/>
            <person name="Hillier L."/>
            <person name="Hinrichs A.S."/>
            <person name="Holmes I."/>
            <person name="Hoskins R.A."/>
            <person name="Hubisz M.J."/>
            <person name="Hultmark D."/>
            <person name="Huntley M.A."/>
            <person name="Jaffe D.B."/>
            <person name="Jagadeeshan S."/>
            <person name="Jeck W.R."/>
            <person name="Johnson J."/>
            <person name="Jones C.D."/>
            <person name="Jordan W.C."/>
            <person name="Karpen G.H."/>
            <person name="Kataoka E."/>
            <person name="Keightley P.D."/>
            <person name="Kheradpour P."/>
            <person name="Kirkness E.F."/>
            <person name="Koerich L.B."/>
            <person name="Kristiansen K."/>
            <person name="Kudrna D."/>
            <person name="Kulathinal R.J."/>
            <person name="Kumar S."/>
            <person name="Kwok R."/>
            <person name="Lander E."/>
            <person name="Langley C.H."/>
            <person name="Lapoint R."/>
            <person name="Lazzaro B.P."/>
            <person name="Lee S.J."/>
            <person name="Levesque L."/>
            <person name="Li R."/>
            <person name="Lin C.F."/>
            <person name="Lin M.F."/>
            <person name="Lindblad-Toh K."/>
            <person name="Llopart A."/>
            <person name="Long M."/>
            <person name="Low L."/>
            <person name="Lozovsky E."/>
            <person name="Lu J."/>
            <person name="Luo M."/>
            <person name="Machado C.A."/>
            <person name="Makalowski W."/>
            <person name="Marzo M."/>
            <person name="Matsuda M."/>
            <person name="Matzkin L."/>
            <person name="McAllister B."/>
            <person name="McBride C.S."/>
            <person name="McKernan B."/>
            <person name="McKernan K."/>
            <person name="Mendez-Lago M."/>
            <person name="Minx P."/>
            <person name="Mollenhauer M.U."/>
            <person name="Montooth K."/>
            <person name="Mount S.M."/>
            <person name="Mu X."/>
            <person name="Myers E."/>
            <person name="Negre B."/>
            <person name="Newfeld S."/>
            <person name="Nielsen R."/>
            <person name="Noor M.A."/>
            <person name="O'Grady P."/>
            <person name="Pachter L."/>
            <person name="Papaceit M."/>
            <person name="Parisi M.J."/>
            <person name="Parisi M."/>
            <person name="Parts L."/>
            <person name="Pedersen J.S."/>
            <person name="Pesole G."/>
            <person name="Phillippy A.M."/>
            <person name="Ponting C.P."/>
            <person name="Pop M."/>
            <person name="Porcelli D."/>
            <person name="Powell J.R."/>
            <person name="Prohaska S."/>
            <person name="Pruitt K."/>
            <person name="Puig M."/>
            <person name="Quesneville H."/>
            <person name="Ram K.R."/>
            <person name="Rand D."/>
            <person name="Rasmussen M.D."/>
            <person name="Reed L.K."/>
            <person name="Reenan R."/>
            <person name="Reily A."/>
            <person name="Remington K.A."/>
            <person name="Rieger T.T."/>
            <person name="Ritchie M.G."/>
            <person name="Robin C."/>
            <person name="Rogers Y.H."/>
            <person name="Rohde C."/>
            <person name="Rozas J."/>
            <person name="Rubenfield M.J."/>
            <person name="Ruiz A."/>
            <person name="Russo S."/>
            <person name="Salzberg S.L."/>
            <person name="Sanchez-Gracia A."/>
            <person name="Saranga D.J."/>
            <person name="Sato H."/>
            <person name="Schaeffer S.W."/>
            <person name="Schatz M.C."/>
            <person name="Schlenke T."/>
            <person name="Schwartz R."/>
            <person name="Segarra C."/>
            <person name="Singh R.S."/>
            <person name="Sirot L."/>
            <person name="Sirota M."/>
            <person name="Sisneros N.B."/>
            <person name="Smith C.D."/>
            <person name="Smith T.F."/>
            <person name="Spieth J."/>
            <person name="Stage D.E."/>
            <person name="Stark A."/>
            <person name="Stephan W."/>
            <person name="Strausberg R.L."/>
            <person name="Strempel S."/>
            <person name="Sturgill D."/>
            <person name="Sutton G."/>
            <person name="Sutton G.G."/>
            <person name="Tao W."/>
            <person name="Teichmann S."/>
            <person name="Tobari Y.N."/>
            <person name="Tomimura Y."/>
            <person name="Tsolas J.M."/>
            <person name="Valente V.L."/>
            <person name="Venter E."/>
            <person name="Venter J.C."/>
            <person name="Vicario S."/>
            <person name="Vieira F.G."/>
            <person name="Vilella A.J."/>
            <person name="Villasante A."/>
            <person name="Walenz B."/>
            <person name="Wang J."/>
            <person name="Wasserman M."/>
            <person name="Watts T."/>
            <person name="Wilson D."/>
            <person name="Wilson R.K."/>
            <person name="Wing R.A."/>
            <person name="Wolfner M.F."/>
            <person name="Wong A."/>
            <person name="Wong G.K."/>
            <person name="Wu C.I."/>
            <person name="Wu G."/>
            <person name="Yamamoto D."/>
            <person name="Yang H.P."/>
            <person name="Yang S.P."/>
            <person name="Yorke J.A."/>
            <person name="Yoshida K."/>
            <person name="Zdobnov E."/>
            <person name="Zhang P."/>
            <person name="Zhang Y."/>
            <person name="Zimin A.V."/>
            <person name="Baldwin J."/>
            <person name="Abdouelleil A."/>
            <person name="Abdulkadir J."/>
            <person name="Abebe A."/>
            <person name="Abera B."/>
            <person name="Abreu J."/>
            <person name="Acer S.C."/>
            <person name="Aftuck L."/>
            <person name="Alexander A."/>
            <person name="An P."/>
            <person name="Anderson E."/>
            <person name="Anderson S."/>
            <person name="Arachi H."/>
            <person name="Azer M."/>
            <person name="Bachantsang P."/>
            <person name="Barry A."/>
            <person name="Bayul T."/>
            <person name="Berlin A."/>
            <person name="Bessette D."/>
            <person name="Bloom T."/>
            <person name="Blye J."/>
            <person name="Boguslavskiy L."/>
            <person name="Bonnet C."/>
            <person name="Boukhgalter B."/>
            <person name="Bourzgui I."/>
            <person name="Brown A."/>
            <person name="Cahill P."/>
            <person name="Channer S."/>
            <person name="Cheshatsang Y."/>
            <person name="Chuda L."/>
            <person name="Citroen M."/>
            <person name="Collymore A."/>
            <person name="Cooke P."/>
            <person name="Costello M."/>
            <person name="D'Aco K."/>
            <person name="Daza R."/>
            <person name="De Haan G."/>
            <person name="DeGray S."/>
            <person name="DeMaso C."/>
            <person name="Dhargay N."/>
            <person name="Dooley K."/>
            <person name="Dooley E."/>
            <person name="Doricent M."/>
            <person name="Dorje P."/>
            <person name="Dorjee K."/>
            <person name="Dupes A."/>
            <person name="Elong R."/>
            <person name="Falk J."/>
            <person name="Farina A."/>
            <person name="Faro S."/>
            <person name="Ferguson D."/>
            <person name="Fisher S."/>
            <person name="Foley C.D."/>
            <person name="Franke A."/>
            <person name="Friedrich D."/>
            <person name="Gadbois L."/>
            <person name="Gearin G."/>
            <person name="Gearin C.R."/>
            <person name="Giannoukos G."/>
            <person name="Goode T."/>
            <person name="Graham J."/>
            <person name="Grandbois E."/>
            <person name="Grewal S."/>
            <person name="Gyaltsen K."/>
            <person name="Hafez N."/>
            <person name="Hagos B."/>
            <person name="Hall J."/>
            <person name="Henson C."/>
            <person name="Hollinger A."/>
            <person name="Honan T."/>
            <person name="Huard M.D."/>
            <person name="Hughes L."/>
            <person name="Hurhula B."/>
            <person name="Husby M.E."/>
            <person name="Kamat A."/>
            <person name="Kanga B."/>
            <person name="Kashin S."/>
            <person name="Khazanovich D."/>
            <person name="Kisner P."/>
            <person name="Lance K."/>
            <person name="Lara M."/>
            <person name="Lee W."/>
            <person name="Lennon N."/>
            <person name="Letendre F."/>
            <person name="LeVine R."/>
            <person name="Lipovsky A."/>
            <person name="Liu X."/>
            <person name="Liu J."/>
            <person name="Liu S."/>
            <person name="Lokyitsang T."/>
            <person name="Lokyitsang Y."/>
            <person name="Lubonja R."/>
            <person name="Lui A."/>
            <person name="MacDonald P."/>
            <person name="Magnisalis V."/>
            <person name="Maru K."/>
            <person name="Matthews C."/>
            <person name="McCusker W."/>
            <person name="McDonough S."/>
            <person name="Mehta T."/>
            <person name="Meldrim J."/>
            <person name="Meneus L."/>
            <person name="Mihai O."/>
            <person name="Mihalev A."/>
            <person name="Mihova T."/>
            <person name="Mittelman R."/>
            <person name="Mlenga V."/>
            <person name="Montmayeur A."/>
            <person name="Mulrain L."/>
            <person name="Navidi A."/>
            <person name="Naylor J."/>
            <person name="Negash T."/>
            <person name="Nguyen T."/>
            <person name="Nguyen N."/>
            <person name="Nicol R."/>
            <person name="Norbu C."/>
            <person name="Norbu N."/>
            <person name="Novod N."/>
            <person name="O'Neill B."/>
            <person name="Osman S."/>
            <person name="Markiewicz E."/>
            <person name="Oyono O.L."/>
            <person name="Patti C."/>
            <person name="Phunkhang P."/>
            <person name="Pierre F."/>
            <person name="Priest M."/>
            <person name="Raghuraman S."/>
            <person name="Rege F."/>
            <person name="Reyes R."/>
            <person name="Rise C."/>
            <person name="Rogov P."/>
            <person name="Ross K."/>
            <person name="Ryan E."/>
            <person name="Settipalli S."/>
            <person name="Shea T."/>
            <person name="Sherpa N."/>
            <person name="Shi L."/>
            <person name="Shih D."/>
            <person name="Sparrow T."/>
            <person name="Spaulding J."/>
            <person name="Stalker J."/>
            <person name="Stange-Thomann N."/>
            <person name="Stavropoulos S."/>
            <person name="Stone C."/>
            <person name="Strader C."/>
            <person name="Tesfaye S."/>
            <person name="Thomson T."/>
            <person name="Thoulutsang Y."/>
            <person name="Thoulutsang D."/>
            <person name="Topham K."/>
            <person name="Topping I."/>
            <person name="Tsamla T."/>
            <person name="Vassiliev H."/>
            <person name="Vo A."/>
            <person name="Wangchuk T."/>
            <person name="Wangdi T."/>
            <person name="Weiand M."/>
            <person name="Wilkinson J."/>
            <person name="Wilson A."/>
            <person name="Yadav S."/>
            <person name="Young G."/>
            <person name="Yu Q."/>
            <person name="Zembek L."/>
            <person name="Zhong D."/>
            <person name="Zimmer A."/>
            <person name="Zwirko Z."/>
            <person name="Jaffe D.B."/>
            <person name="Alvarez P."/>
            <person name="Brockman W."/>
            <person name="Butler J."/>
            <person name="Chin C."/>
            <person name="Gnerre S."/>
            <person name="Grabherr M."/>
            <person name="Kleber M."/>
            <person name="Mauceli E."/>
            <person name="MacCallum I."/>
        </authorList>
    </citation>
    <scope>NUCLEOTIDE SEQUENCE [LARGE SCALE GENOMIC DNA]</scope>
    <source>
        <strain evidence="3">MSH-3 / Tucson 14011-0111.49</strain>
    </source>
</reference>